<dbReference type="OrthoDB" id="191315at2759"/>
<dbReference type="HOGENOM" id="CLU_049343_6_1_1"/>
<reference evidence="21" key="2">
    <citation type="submission" date="2007-04" db="EMBL/GenBank/DDBJ databases">
        <title>The genome of the human body louse.</title>
        <authorList>
            <consortium name="The Human Body Louse Genome Consortium"/>
            <person name="Kirkness E."/>
            <person name="Walenz B."/>
            <person name="Hass B."/>
            <person name="Bruggner R."/>
            <person name="Strausberg R."/>
        </authorList>
    </citation>
    <scope>NUCLEOTIDE SEQUENCE</scope>
    <source>
        <strain evidence="21">USDA</strain>
    </source>
</reference>
<dbReference type="STRING" id="121224.E0VUC4"/>
<reference evidence="22" key="3">
    <citation type="submission" date="2021-02" db="UniProtKB">
        <authorList>
            <consortium name="EnsemblMetazoa"/>
        </authorList>
    </citation>
    <scope>IDENTIFICATION</scope>
    <source>
        <strain evidence="22">USDA</strain>
    </source>
</reference>
<evidence type="ECO:0000256" key="9">
    <source>
        <dbReference type="ARBA" id="ARBA00022490"/>
    </source>
</evidence>
<evidence type="ECO:0000256" key="1">
    <source>
        <dbReference type="ARBA" id="ARBA00002577"/>
    </source>
</evidence>
<feature type="active site" description="Schiff-base intermediate with substrate" evidence="19">
    <location>
        <position position="168"/>
    </location>
</feature>
<dbReference type="GeneID" id="8230001"/>
<dbReference type="InterPro" id="IPR020625">
    <property type="entry name" value="Schiff_base-form_aldolases_AS"/>
</dbReference>
<evidence type="ECO:0000256" key="3">
    <source>
        <dbReference type="ARBA" id="ARBA00004878"/>
    </source>
</evidence>
<dbReference type="EMBL" id="AAZO01005477">
    <property type="status" value="NOT_ANNOTATED_CDS"/>
    <property type="molecule type" value="Genomic_DNA"/>
</dbReference>
<dbReference type="KEGG" id="phu:Phum_PHUM449070"/>
<comment type="catalytic activity">
    <reaction evidence="15">
        <text>(4R)-4-hydroxy-2-oxoglutarate = glyoxylate + pyruvate</text>
        <dbReference type="Rhea" id="RHEA:30687"/>
        <dbReference type="ChEBI" id="CHEBI:15361"/>
        <dbReference type="ChEBI" id="CHEBI:36655"/>
        <dbReference type="ChEBI" id="CHEBI:62213"/>
        <dbReference type="EC" id="4.1.3.16"/>
    </reaction>
</comment>
<dbReference type="VEuPathDB" id="VectorBase:PHUM449070"/>
<dbReference type="OMA" id="YWNAISA"/>
<keyword evidence="23" id="KW-1185">Reference proteome</keyword>
<evidence type="ECO:0000256" key="7">
    <source>
        <dbReference type="ARBA" id="ARBA00012911"/>
    </source>
</evidence>
<dbReference type="SMART" id="SM01130">
    <property type="entry name" value="DHDPS"/>
    <property type="match status" value="1"/>
</dbReference>
<dbReference type="AlphaFoldDB" id="E0VUC4"/>
<comment type="similarity">
    <text evidence="4">Belongs to the DapA family. NanA subfamily.</text>
</comment>
<dbReference type="EC" id="4.1.3.3" evidence="7"/>
<evidence type="ECO:0000256" key="15">
    <source>
        <dbReference type="ARBA" id="ARBA00033610"/>
    </source>
</evidence>
<comment type="subcellular location">
    <subcellularLocation>
        <location evidence="2">Cytoplasm</location>
    </subcellularLocation>
</comment>
<evidence type="ECO:0000256" key="19">
    <source>
        <dbReference type="PIRSR" id="PIRSR001365-1"/>
    </source>
</evidence>
<evidence type="ECO:0000256" key="18">
    <source>
        <dbReference type="PIRNR" id="PIRNR001365"/>
    </source>
</evidence>
<dbReference type="CTD" id="8230001"/>
<dbReference type="PANTHER" id="PTHR12128:SF21">
    <property type="entry name" value="N-ACETYLNEURAMINATE LYASE"/>
    <property type="match status" value="1"/>
</dbReference>
<evidence type="ECO:0000256" key="2">
    <source>
        <dbReference type="ARBA" id="ARBA00004496"/>
    </source>
</evidence>
<dbReference type="Proteomes" id="UP000009046">
    <property type="component" value="Unassembled WGS sequence"/>
</dbReference>
<dbReference type="InterPro" id="IPR013785">
    <property type="entry name" value="Aldolase_TIM"/>
</dbReference>
<dbReference type="InParanoid" id="E0VUC4"/>
<evidence type="ECO:0000256" key="8">
    <source>
        <dbReference type="ARBA" id="ARBA00018425"/>
    </source>
</evidence>
<dbReference type="PRINTS" id="PR00146">
    <property type="entry name" value="DHPICSNTHASE"/>
</dbReference>
<dbReference type="Pfam" id="PF00701">
    <property type="entry name" value="DHDPS"/>
    <property type="match status" value="1"/>
</dbReference>
<dbReference type="GO" id="GO:0008747">
    <property type="term" value="F:N-acetylneuraminate lyase activity"/>
    <property type="evidence" value="ECO:0007669"/>
    <property type="project" value="UniProtKB-EC"/>
</dbReference>
<dbReference type="GO" id="GO:0005737">
    <property type="term" value="C:cytoplasm"/>
    <property type="evidence" value="ECO:0007669"/>
    <property type="project" value="UniProtKB-SubCell"/>
</dbReference>
<evidence type="ECO:0000256" key="5">
    <source>
        <dbReference type="ARBA" id="ARBA00011881"/>
    </source>
</evidence>
<dbReference type="Gene3D" id="3.20.20.70">
    <property type="entry name" value="Aldolase class I"/>
    <property type="match status" value="1"/>
</dbReference>
<evidence type="ECO:0000256" key="11">
    <source>
        <dbReference type="ARBA" id="ARBA00023270"/>
    </source>
</evidence>
<evidence type="ECO:0000256" key="10">
    <source>
        <dbReference type="ARBA" id="ARBA00023239"/>
    </source>
</evidence>
<dbReference type="EC" id="4.1.3.16" evidence="6"/>
<dbReference type="PROSITE" id="PS00665">
    <property type="entry name" value="DHDPS_1"/>
    <property type="match status" value="1"/>
</dbReference>
<evidence type="ECO:0000313" key="23">
    <source>
        <dbReference type="Proteomes" id="UP000009046"/>
    </source>
</evidence>
<comment type="pathway">
    <text evidence="3">Amino-sugar metabolism; N-acetylneuraminate degradation.</text>
</comment>
<dbReference type="InterPro" id="IPR002220">
    <property type="entry name" value="DapA-like"/>
</dbReference>
<feature type="binding site" evidence="20">
    <location>
        <position position="48"/>
    </location>
    <ligand>
        <name>pyruvate</name>
        <dbReference type="ChEBI" id="CHEBI:15361"/>
    </ligand>
</feature>
<evidence type="ECO:0000256" key="14">
    <source>
        <dbReference type="ARBA" id="ARBA00032879"/>
    </source>
</evidence>
<evidence type="ECO:0000256" key="6">
    <source>
        <dbReference type="ARBA" id="ARBA00012215"/>
    </source>
</evidence>
<keyword evidence="12" id="KW-0119">Carbohydrate metabolism</keyword>
<comment type="catalytic activity">
    <reaction evidence="17">
        <text>aceneuramate = aldehydo-N-acetyl-D-mannosamine + pyruvate</text>
        <dbReference type="Rhea" id="RHEA:23296"/>
        <dbReference type="ChEBI" id="CHEBI:15361"/>
        <dbReference type="ChEBI" id="CHEBI:17122"/>
        <dbReference type="ChEBI" id="CHEBI:173083"/>
        <dbReference type="EC" id="4.1.3.3"/>
    </reaction>
</comment>
<comment type="subunit">
    <text evidence="5">Homotetramer.</text>
</comment>
<sequence length="287" mass="31866">MEFKFRGFMAPVFTPFDDNRNLKLDIIPKYAEYLHSNGIKGILVNGTTGEGVSMTTDERIQVLNCWIKACGRYSTTLMVQIGGTNMKDVKMLAKHAQDKNVDAILCLPDLFFRPKTVNDLIHYLKIVSASAPSTPLLYYHIPGFTGIDVDVVELMKRRREVPTLVGIKFTDNDLVKANAACTTNAEGDRGLVFLGCDSLLLPAFLQGIDSAIGTTLNMFPELNNKILRYYQEGDIKMAAAEQKRLNGEIQKITRHSTWVSGMKGAMRKLTGIDVGPVRDPLVDVFTG</sequence>
<comment type="function">
    <text evidence="1">Catalyzes the final step in the metabolic pathway of hydroxyproline.</text>
</comment>
<keyword evidence="9" id="KW-0963">Cytoplasm</keyword>
<keyword evidence="11" id="KW-0704">Schiff base</keyword>
<dbReference type="EMBL" id="DS235785">
    <property type="protein sequence ID" value="EEB16980.1"/>
    <property type="molecule type" value="Genomic_DNA"/>
</dbReference>
<dbReference type="SUPFAM" id="SSF51569">
    <property type="entry name" value="Aldolase"/>
    <property type="match status" value="1"/>
</dbReference>
<dbReference type="InterPro" id="IPR020624">
    <property type="entry name" value="Schiff_base-form_aldolases_CS"/>
</dbReference>
<proteinExistence type="inferred from homology"/>
<reference evidence="21" key="1">
    <citation type="submission" date="2007-04" db="EMBL/GenBank/DDBJ databases">
        <title>Annotation of Pediculus humanus corporis strain USDA.</title>
        <authorList>
            <person name="Kirkness E."/>
            <person name="Hannick L."/>
            <person name="Hass B."/>
            <person name="Bruggner R."/>
            <person name="Lawson D."/>
            <person name="Bidwell S."/>
            <person name="Joardar V."/>
            <person name="Caler E."/>
            <person name="Walenz B."/>
            <person name="Inman J."/>
            <person name="Schobel S."/>
            <person name="Galinsky K."/>
            <person name="Amedeo P."/>
            <person name="Strausberg R."/>
        </authorList>
    </citation>
    <scope>NUCLEOTIDE SEQUENCE</scope>
    <source>
        <strain evidence="21">USDA</strain>
    </source>
</reference>
<evidence type="ECO:0000256" key="4">
    <source>
        <dbReference type="ARBA" id="ARBA00006324"/>
    </source>
</evidence>
<protein>
    <recommendedName>
        <fullName evidence="8">4-hydroxy-2-oxoglutarate aldolase, mitochondrial</fullName>
        <ecNumber evidence="6">4.1.3.16</ecNumber>
        <ecNumber evidence="7">4.1.3.3</ecNumber>
    </recommendedName>
    <alternativeName>
        <fullName evidence="14">Dihydrodipicolinate synthase-like</fullName>
    </alternativeName>
    <alternativeName>
        <fullName evidence="13">Probable 2-keto-4-hydroxyglutarate aldolase</fullName>
    </alternativeName>
</protein>
<evidence type="ECO:0000313" key="22">
    <source>
        <dbReference type="EnsemblMetazoa" id="PHUM449070-PA"/>
    </source>
</evidence>
<name>E0VUC4_PEDHC</name>
<evidence type="ECO:0000313" key="21">
    <source>
        <dbReference type="EMBL" id="EEB16980.1"/>
    </source>
</evidence>
<keyword evidence="10 18" id="KW-0456">Lyase</keyword>
<evidence type="ECO:0000256" key="12">
    <source>
        <dbReference type="ARBA" id="ARBA00023277"/>
    </source>
</evidence>
<evidence type="ECO:0000256" key="20">
    <source>
        <dbReference type="PIRSR" id="PIRSR001365-2"/>
    </source>
</evidence>
<dbReference type="EnsemblMetazoa" id="PHUM449070-RA">
    <property type="protein sequence ID" value="PHUM449070-PA"/>
    <property type="gene ID" value="PHUM449070"/>
</dbReference>
<feature type="binding site" evidence="20">
    <location>
        <position position="212"/>
    </location>
    <ligand>
        <name>pyruvate</name>
        <dbReference type="ChEBI" id="CHEBI:15361"/>
    </ligand>
</feature>
<dbReference type="PANTHER" id="PTHR12128">
    <property type="entry name" value="DIHYDRODIPICOLINATE SYNTHASE"/>
    <property type="match status" value="1"/>
</dbReference>
<organism>
    <name type="scientific">Pediculus humanus subsp. corporis</name>
    <name type="common">Body louse</name>
    <dbReference type="NCBI Taxonomy" id="121224"/>
    <lineage>
        <taxon>Eukaryota</taxon>
        <taxon>Metazoa</taxon>
        <taxon>Ecdysozoa</taxon>
        <taxon>Arthropoda</taxon>
        <taxon>Hexapoda</taxon>
        <taxon>Insecta</taxon>
        <taxon>Pterygota</taxon>
        <taxon>Neoptera</taxon>
        <taxon>Paraneoptera</taxon>
        <taxon>Psocodea</taxon>
        <taxon>Troctomorpha</taxon>
        <taxon>Phthiraptera</taxon>
        <taxon>Anoplura</taxon>
        <taxon>Pediculidae</taxon>
        <taxon>Pediculus</taxon>
    </lineage>
</organism>
<feature type="active site" description="Proton donor/acceptor" evidence="19">
    <location>
        <position position="139"/>
    </location>
</feature>
<dbReference type="PROSITE" id="PS00666">
    <property type="entry name" value="DHDPS_2"/>
    <property type="match status" value="1"/>
</dbReference>
<accession>E0VUC4</accession>
<evidence type="ECO:0000256" key="17">
    <source>
        <dbReference type="ARBA" id="ARBA00044906"/>
    </source>
</evidence>
<evidence type="ECO:0000256" key="16">
    <source>
        <dbReference type="ARBA" id="ARBA00033613"/>
    </source>
</evidence>
<dbReference type="RefSeq" id="XP_002429718.1">
    <property type="nucleotide sequence ID" value="XM_002429673.1"/>
</dbReference>
<gene>
    <name evidence="22" type="primary">8230001</name>
    <name evidence="21" type="ORF">Phum_PHUM449070</name>
</gene>
<dbReference type="GO" id="GO:0008700">
    <property type="term" value="F:(R,S)-4-hydroxy-2-oxoglutarate aldolase activity"/>
    <property type="evidence" value="ECO:0007669"/>
    <property type="project" value="UniProtKB-EC"/>
</dbReference>
<evidence type="ECO:0000256" key="13">
    <source>
        <dbReference type="ARBA" id="ARBA00030874"/>
    </source>
</evidence>
<dbReference type="PIRSF" id="PIRSF001365">
    <property type="entry name" value="DHDPS"/>
    <property type="match status" value="1"/>
</dbReference>
<comment type="catalytic activity">
    <reaction evidence="16">
        <text>(4S)-4-hydroxy-2-oxoglutarate = glyoxylate + pyruvate</text>
        <dbReference type="Rhea" id="RHEA:35639"/>
        <dbReference type="ChEBI" id="CHEBI:15361"/>
        <dbReference type="ChEBI" id="CHEBI:36655"/>
        <dbReference type="ChEBI" id="CHEBI:71685"/>
        <dbReference type="EC" id="4.1.3.16"/>
    </reaction>
</comment>
<dbReference type="eggNOG" id="ENOG502QQA3">
    <property type="taxonomic scope" value="Eukaryota"/>
</dbReference>